<organism evidence="2 3">
    <name type="scientific">Canna indica</name>
    <name type="common">Indian-shot</name>
    <dbReference type="NCBI Taxonomy" id="4628"/>
    <lineage>
        <taxon>Eukaryota</taxon>
        <taxon>Viridiplantae</taxon>
        <taxon>Streptophyta</taxon>
        <taxon>Embryophyta</taxon>
        <taxon>Tracheophyta</taxon>
        <taxon>Spermatophyta</taxon>
        <taxon>Magnoliopsida</taxon>
        <taxon>Liliopsida</taxon>
        <taxon>Zingiberales</taxon>
        <taxon>Cannaceae</taxon>
        <taxon>Canna</taxon>
    </lineage>
</organism>
<accession>A0AAQ3KA87</accession>
<evidence type="ECO:0000256" key="1">
    <source>
        <dbReference type="SAM" id="MobiDB-lite"/>
    </source>
</evidence>
<proteinExistence type="predicted"/>
<dbReference type="AlphaFoldDB" id="A0AAQ3KA87"/>
<protein>
    <submittedName>
        <fullName evidence="2">Cytochrome P450</fullName>
    </submittedName>
</protein>
<keyword evidence="3" id="KW-1185">Reference proteome</keyword>
<dbReference type="Proteomes" id="UP001327560">
    <property type="component" value="Chromosome 4"/>
</dbReference>
<sequence>MSFKKFLWALGHDKNLAIIHGTYNYQKSTARSRAREVGNMERFGNSSYRPSLYEQFENRSYKLDLWERFCWQCGRQKYCSATSPNLGHPTSTTFATGTPTSSATPPTSTIHIHALSSIATANPNNIEHILYTRFNNYPKGKPSLPSSATSSASTSSTSMAKPGSSNARWSSPSSAAWLSSSSPLALLPMSSAIAYSPSSISLPSTAEYVLDL</sequence>
<feature type="compositionally biased region" description="Low complexity" evidence="1">
    <location>
        <begin position="146"/>
        <end position="171"/>
    </location>
</feature>
<name>A0AAQ3KA87_9LILI</name>
<evidence type="ECO:0000313" key="2">
    <source>
        <dbReference type="EMBL" id="WOL04927.1"/>
    </source>
</evidence>
<reference evidence="2 3" key="1">
    <citation type="submission" date="2023-10" db="EMBL/GenBank/DDBJ databases">
        <title>Chromosome-scale genome assembly provides insights into flower coloration mechanisms of Canna indica.</title>
        <authorList>
            <person name="Li C."/>
        </authorList>
    </citation>
    <scope>NUCLEOTIDE SEQUENCE [LARGE SCALE GENOMIC DNA]</scope>
    <source>
        <tissue evidence="2">Flower</tissue>
    </source>
</reference>
<gene>
    <name evidence="2" type="ORF">Cni_G13650</name>
</gene>
<evidence type="ECO:0000313" key="3">
    <source>
        <dbReference type="Proteomes" id="UP001327560"/>
    </source>
</evidence>
<dbReference type="EMBL" id="CP136893">
    <property type="protein sequence ID" value="WOL04927.1"/>
    <property type="molecule type" value="Genomic_DNA"/>
</dbReference>
<feature type="region of interest" description="Disordered" evidence="1">
    <location>
        <begin position="142"/>
        <end position="171"/>
    </location>
</feature>